<dbReference type="PANTHER" id="PTHR45938:SF11">
    <property type="entry name" value="WAP, KAZAL, IMMUNOGLOBULIN, KUNITZ AND NTR DOMAIN-CONTAINING PROTEIN 2-LIKE"/>
    <property type="match status" value="1"/>
</dbReference>
<dbReference type="EMBL" id="GIFC01014349">
    <property type="protein sequence ID" value="MXU96432.1"/>
    <property type="molecule type" value="Transcribed_RNA"/>
</dbReference>
<feature type="domain" description="BPTI/Kunitz inhibitor" evidence="5">
    <location>
        <begin position="47"/>
        <end position="102"/>
    </location>
</feature>
<evidence type="ECO:0000256" key="3">
    <source>
        <dbReference type="ARBA" id="ARBA00022729"/>
    </source>
</evidence>
<dbReference type="Gene3D" id="4.10.410.10">
    <property type="entry name" value="Pancreatic trypsin inhibitor Kunitz domain"/>
    <property type="match status" value="2"/>
</dbReference>
<keyword evidence="2" id="KW-0964">Secreted</keyword>
<evidence type="ECO:0000256" key="2">
    <source>
        <dbReference type="ARBA" id="ARBA00022525"/>
    </source>
</evidence>
<dbReference type="PROSITE" id="PS50279">
    <property type="entry name" value="BPTI_KUNITZ_2"/>
    <property type="match status" value="2"/>
</dbReference>
<dbReference type="InterPro" id="IPR002223">
    <property type="entry name" value="Kunitz_BPTI"/>
</dbReference>
<dbReference type="SUPFAM" id="SSF57362">
    <property type="entry name" value="BPTI-like"/>
    <property type="match status" value="2"/>
</dbReference>
<dbReference type="GO" id="GO:0050431">
    <property type="term" value="F:transforming growth factor beta binding"/>
    <property type="evidence" value="ECO:0007669"/>
    <property type="project" value="TreeGrafter"/>
</dbReference>
<feature type="domain" description="BPTI/Kunitz inhibitor" evidence="5">
    <location>
        <begin position="111"/>
        <end position="161"/>
    </location>
</feature>
<keyword evidence="3" id="KW-0732">Signal</keyword>
<dbReference type="GO" id="GO:0048019">
    <property type="term" value="F:receptor antagonist activity"/>
    <property type="evidence" value="ECO:0007669"/>
    <property type="project" value="TreeGrafter"/>
</dbReference>
<dbReference type="GO" id="GO:0004867">
    <property type="term" value="F:serine-type endopeptidase inhibitor activity"/>
    <property type="evidence" value="ECO:0007669"/>
    <property type="project" value="InterPro"/>
</dbReference>
<evidence type="ECO:0000313" key="6">
    <source>
        <dbReference type="EMBL" id="MXU96432.1"/>
    </source>
</evidence>
<keyword evidence="4" id="KW-1015">Disulfide bond</keyword>
<protein>
    <submittedName>
        <fullName evidence="6">Putative kunitz</fullName>
    </submittedName>
</protein>
<reference evidence="6" key="1">
    <citation type="submission" date="2019-12" db="EMBL/GenBank/DDBJ databases">
        <title>An insight into the sialome of adult female Ixodes ricinus ticks feeding for 6 days.</title>
        <authorList>
            <person name="Perner J."/>
            <person name="Ribeiro J.M.C."/>
        </authorList>
    </citation>
    <scope>NUCLEOTIDE SEQUENCE</scope>
    <source>
        <strain evidence="6">Semi-engorged</strain>
        <tissue evidence="6">Salivary glands</tissue>
    </source>
</reference>
<evidence type="ECO:0000256" key="1">
    <source>
        <dbReference type="ARBA" id="ARBA00004613"/>
    </source>
</evidence>
<evidence type="ECO:0000256" key="4">
    <source>
        <dbReference type="ARBA" id="ARBA00023157"/>
    </source>
</evidence>
<name>A0A6B0V3F5_IXORI</name>
<accession>A0A6B0V3F5</accession>
<sequence>MTKEERNRHLFNGLSQDLFSILVPESPTVLQYCIAKTSLGGEPDKRCKSVPQKTLPPCERNRALSRYYFDQGQKRCQKYIIRNCNESGDPFFPTMGDCIANCRPNQTRRKCWNELNNGRGNKNLTRWYYDYTENRCYSFIYNGRGGNRNNFIYREECLEECRYPTQYFVHNRAEILDLMKRFKSNEEMKKKKGKNATAGGESLIKEKLSFAFRSKN</sequence>
<dbReference type="SMART" id="SM00131">
    <property type="entry name" value="KU"/>
    <property type="match status" value="1"/>
</dbReference>
<dbReference type="Pfam" id="PF00014">
    <property type="entry name" value="Kunitz_BPTI"/>
    <property type="match status" value="1"/>
</dbReference>
<dbReference type="GO" id="GO:0005615">
    <property type="term" value="C:extracellular space"/>
    <property type="evidence" value="ECO:0007669"/>
    <property type="project" value="TreeGrafter"/>
</dbReference>
<dbReference type="PANTHER" id="PTHR45938">
    <property type="entry name" value="ACP24A4-RELATED"/>
    <property type="match status" value="1"/>
</dbReference>
<comment type="subcellular location">
    <subcellularLocation>
        <location evidence="1">Secreted</location>
    </subcellularLocation>
</comment>
<proteinExistence type="predicted"/>
<organism evidence="6">
    <name type="scientific">Ixodes ricinus</name>
    <name type="common">Common tick</name>
    <name type="synonym">Acarus ricinus</name>
    <dbReference type="NCBI Taxonomy" id="34613"/>
    <lineage>
        <taxon>Eukaryota</taxon>
        <taxon>Metazoa</taxon>
        <taxon>Ecdysozoa</taxon>
        <taxon>Arthropoda</taxon>
        <taxon>Chelicerata</taxon>
        <taxon>Arachnida</taxon>
        <taxon>Acari</taxon>
        <taxon>Parasitiformes</taxon>
        <taxon>Ixodida</taxon>
        <taxon>Ixodoidea</taxon>
        <taxon>Ixodidae</taxon>
        <taxon>Ixodinae</taxon>
        <taxon>Ixodes</taxon>
    </lineage>
</organism>
<dbReference type="CDD" id="cd22593">
    <property type="entry name" value="Kunitz_conkunitzin"/>
    <property type="match status" value="1"/>
</dbReference>
<evidence type="ECO:0000259" key="5">
    <source>
        <dbReference type="PROSITE" id="PS50279"/>
    </source>
</evidence>
<dbReference type="AlphaFoldDB" id="A0A6B0V3F5"/>
<dbReference type="InterPro" id="IPR036880">
    <property type="entry name" value="Kunitz_BPTI_sf"/>
</dbReference>